<protein>
    <recommendedName>
        <fullName evidence="3">Secreted protein</fullName>
    </recommendedName>
</protein>
<sequence>MQLLSVSFIVMPVIWVLDAPFFHRRRRDVPCTVQIDNIASRGGYSLRAKAYEGCGRAQLKRGCNMPADTVGRRSVNGCLKEEWLRRSGGHYAL</sequence>
<evidence type="ECO:0000256" key="1">
    <source>
        <dbReference type="SAM" id="SignalP"/>
    </source>
</evidence>
<dbReference type="AlphaFoldDB" id="A0A131YCB4"/>
<evidence type="ECO:0000313" key="2">
    <source>
        <dbReference type="EMBL" id="JAP76135.1"/>
    </source>
</evidence>
<evidence type="ECO:0008006" key="3">
    <source>
        <dbReference type="Google" id="ProtNLM"/>
    </source>
</evidence>
<accession>A0A131YCB4</accession>
<feature type="signal peptide" evidence="1">
    <location>
        <begin position="1"/>
        <end position="18"/>
    </location>
</feature>
<organism evidence="2">
    <name type="scientific">Rhipicephalus appendiculatus</name>
    <name type="common">Brown ear tick</name>
    <dbReference type="NCBI Taxonomy" id="34631"/>
    <lineage>
        <taxon>Eukaryota</taxon>
        <taxon>Metazoa</taxon>
        <taxon>Ecdysozoa</taxon>
        <taxon>Arthropoda</taxon>
        <taxon>Chelicerata</taxon>
        <taxon>Arachnida</taxon>
        <taxon>Acari</taxon>
        <taxon>Parasitiformes</taxon>
        <taxon>Ixodida</taxon>
        <taxon>Ixodoidea</taxon>
        <taxon>Ixodidae</taxon>
        <taxon>Rhipicephalinae</taxon>
        <taxon>Rhipicephalus</taxon>
        <taxon>Rhipicephalus</taxon>
    </lineage>
</organism>
<keyword evidence="1" id="KW-0732">Signal</keyword>
<dbReference type="EMBL" id="GEDV01012422">
    <property type="protein sequence ID" value="JAP76135.1"/>
    <property type="molecule type" value="Transcribed_RNA"/>
</dbReference>
<name>A0A131YCB4_RHIAP</name>
<feature type="chain" id="PRO_5007284597" description="Secreted protein" evidence="1">
    <location>
        <begin position="19"/>
        <end position="93"/>
    </location>
</feature>
<reference evidence="2" key="1">
    <citation type="journal article" date="2016" name="Ticks Tick Borne Dis.">
        <title>De novo assembly and annotation of the salivary gland transcriptome of Rhipicephalus appendiculatus male and female ticks during blood feeding.</title>
        <authorList>
            <person name="de Castro M.H."/>
            <person name="de Klerk D."/>
            <person name="Pienaar R."/>
            <person name="Latif A.A."/>
            <person name="Rees D.J."/>
            <person name="Mans B.J."/>
        </authorList>
    </citation>
    <scope>NUCLEOTIDE SEQUENCE</scope>
    <source>
        <tissue evidence="2">Salivary glands</tissue>
    </source>
</reference>
<proteinExistence type="predicted"/>